<feature type="signal peptide" evidence="1">
    <location>
        <begin position="1"/>
        <end position="22"/>
    </location>
</feature>
<dbReference type="InterPro" id="IPR036732">
    <property type="entry name" value="AFP_Neu5c_C_sf"/>
</dbReference>
<evidence type="ECO:0000256" key="1">
    <source>
        <dbReference type="SAM" id="SignalP"/>
    </source>
</evidence>
<dbReference type="InterPro" id="IPR013974">
    <property type="entry name" value="SAF"/>
</dbReference>
<organism evidence="3 4">
    <name type="scientific">Candidatus Obscuribacter phosphatis</name>
    <dbReference type="NCBI Taxonomy" id="1906157"/>
    <lineage>
        <taxon>Bacteria</taxon>
        <taxon>Bacillati</taxon>
        <taxon>Candidatus Melainabacteria</taxon>
        <taxon>Candidatus Obscuribacterales</taxon>
        <taxon>Candidatus Obscuribacteraceae</taxon>
        <taxon>Candidatus Obscuribacter</taxon>
    </lineage>
</organism>
<dbReference type="Pfam" id="PF08666">
    <property type="entry name" value="SAF"/>
    <property type="match status" value="1"/>
</dbReference>
<dbReference type="AlphaFoldDB" id="A0A8J7PIT9"/>
<comment type="caution">
    <text evidence="3">The sequence shown here is derived from an EMBL/GenBank/DDBJ whole genome shotgun (WGS) entry which is preliminary data.</text>
</comment>
<dbReference type="PROSITE" id="PS50844">
    <property type="entry name" value="AFP_LIKE"/>
    <property type="match status" value="1"/>
</dbReference>
<sequence>MRTSLFLLAIALTFLLSPISLAHETDVEVNVDDTTQFQKQVGRQVTVNGWIARGKPGLMIWLEDRRTGIVIASQKGRTWRSLPPEDSQKLATQVRALEAKYDHCFVTATGTLCRKVPSHTTRDISFFYFPVDGIKISTIKTAVYVIKRIPKGQIITKDSIEERNFEPKNFGFALVTQKNAVGSKAKYDLEAGQILMESDIQQNK</sequence>
<keyword evidence="1" id="KW-0732">Signal</keyword>
<reference evidence="3" key="1">
    <citation type="submission" date="2021-02" db="EMBL/GenBank/DDBJ databases">
        <title>Genome-Resolved Metagenomics of a Microbial Community Performing Photosynthetic Biological Nutrient Removal.</title>
        <authorList>
            <person name="Mcdaniel E.A."/>
        </authorList>
    </citation>
    <scope>NUCLEOTIDE SEQUENCE</scope>
    <source>
        <strain evidence="3">UWPOB_OBS1</strain>
    </source>
</reference>
<evidence type="ECO:0000313" key="3">
    <source>
        <dbReference type="EMBL" id="MBN8662157.1"/>
    </source>
</evidence>
<gene>
    <name evidence="3" type="ORF">J0M35_17445</name>
</gene>
<dbReference type="InterPro" id="IPR006190">
    <property type="entry name" value="SAF_AFP_Neu5Ac"/>
</dbReference>
<protein>
    <recommendedName>
        <fullName evidence="2">AFP-like domain-containing protein</fullName>
    </recommendedName>
</protein>
<dbReference type="SUPFAM" id="SSF51269">
    <property type="entry name" value="AFP III-like domain"/>
    <property type="match status" value="1"/>
</dbReference>
<dbReference type="Gene3D" id="3.90.1210.10">
    <property type="entry name" value="Antifreeze-like/N-acetylneuraminic acid synthase C-terminal domain"/>
    <property type="match status" value="1"/>
</dbReference>
<dbReference type="SMART" id="SM00858">
    <property type="entry name" value="SAF"/>
    <property type="match status" value="1"/>
</dbReference>
<proteinExistence type="predicted"/>
<accession>A0A8J7PIT9</accession>
<feature type="chain" id="PRO_5035235661" description="AFP-like domain-containing protein" evidence="1">
    <location>
        <begin position="23"/>
        <end position="204"/>
    </location>
</feature>
<evidence type="ECO:0000313" key="4">
    <source>
        <dbReference type="Proteomes" id="UP000664277"/>
    </source>
</evidence>
<dbReference type="EMBL" id="JAFLCK010000032">
    <property type="protein sequence ID" value="MBN8662157.1"/>
    <property type="molecule type" value="Genomic_DNA"/>
</dbReference>
<evidence type="ECO:0000259" key="2">
    <source>
        <dbReference type="PROSITE" id="PS50844"/>
    </source>
</evidence>
<dbReference type="Proteomes" id="UP000664277">
    <property type="component" value="Unassembled WGS sequence"/>
</dbReference>
<name>A0A8J7PIT9_9BACT</name>
<feature type="domain" description="AFP-like" evidence="2">
    <location>
        <begin position="142"/>
        <end position="203"/>
    </location>
</feature>